<evidence type="ECO:0000313" key="1">
    <source>
        <dbReference type="EMBL" id="JAH10233.1"/>
    </source>
</evidence>
<dbReference type="EMBL" id="GBXM01098344">
    <property type="protein sequence ID" value="JAH10233.1"/>
    <property type="molecule type" value="Transcribed_RNA"/>
</dbReference>
<accession>A0A0E9Q2B8</accession>
<dbReference type="AlphaFoldDB" id="A0A0E9Q2B8"/>
<name>A0A0E9Q2B8_ANGAN</name>
<reference evidence="1" key="1">
    <citation type="submission" date="2014-11" db="EMBL/GenBank/DDBJ databases">
        <authorList>
            <person name="Amaro Gonzalez C."/>
        </authorList>
    </citation>
    <scope>NUCLEOTIDE SEQUENCE</scope>
</reference>
<organism evidence="1">
    <name type="scientific">Anguilla anguilla</name>
    <name type="common">European freshwater eel</name>
    <name type="synonym">Muraena anguilla</name>
    <dbReference type="NCBI Taxonomy" id="7936"/>
    <lineage>
        <taxon>Eukaryota</taxon>
        <taxon>Metazoa</taxon>
        <taxon>Chordata</taxon>
        <taxon>Craniata</taxon>
        <taxon>Vertebrata</taxon>
        <taxon>Euteleostomi</taxon>
        <taxon>Actinopterygii</taxon>
        <taxon>Neopterygii</taxon>
        <taxon>Teleostei</taxon>
        <taxon>Anguilliformes</taxon>
        <taxon>Anguillidae</taxon>
        <taxon>Anguilla</taxon>
    </lineage>
</organism>
<proteinExistence type="predicted"/>
<protein>
    <submittedName>
        <fullName evidence="1">Uncharacterized protein</fullName>
    </submittedName>
</protein>
<reference evidence="1" key="2">
    <citation type="journal article" date="2015" name="Fish Shellfish Immunol.">
        <title>Early steps in the European eel (Anguilla anguilla)-Vibrio vulnificus interaction in the gills: Role of the RtxA13 toxin.</title>
        <authorList>
            <person name="Callol A."/>
            <person name="Pajuelo D."/>
            <person name="Ebbesson L."/>
            <person name="Teles M."/>
            <person name="MacKenzie S."/>
            <person name="Amaro C."/>
        </authorList>
    </citation>
    <scope>NUCLEOTIDE SEQUENCE</scope>
</reference>
<sequence length="50" mass="5329">MLLMSHEHNFLPLAGHISEKKTPGAASNSFDDAPHGVTSCEIPLRVIAMG</sequence>